<dbReference type="EMBL" id="FOYZ01000017">
    <property type="protein sequence ID" value="SFS03962.1"/>
    <property type="molecule type" value="Genomic_DNA"/>
</dbReference>
<evidence type="ECO:0000313" key="4">
    <source>
        <dbReference type="Proteomes" id="UP000199659"/>
    </source>
</evidence>
<dbReference type="PROSITE" id="PS51723">
    <property type="entry name" value="PEPTIDASE_M60"/>
    <property type="match status" value="1"/>
</dbReference>
<dbReference type="Proteomes" id="UP000199659">
    <property type="component" value="Unassembled WGS sequence"/>
</dbReference>
<name>A0A1I6LL24_9FIRM</name>
<protein>
    <submittedName>
        <fullName evidence="3">Peptidase M60, enhancin and enhancin-like</fullName>
    </submittedName>
</protein>
<dbReference type="PANTHER" id="PTHR15730">
    <property type="entry name" value="EXPERIMENTAL AUTOIMMUNE PROSTATITIS ANTIGEN 2-RELATED"/>
    <property type="match status" value="1"/>
</dbReference>
<dbReference type="InterPro" id="IPR051244">
    <property type="entry name" value="TCAF"/>
</dbReference>
<sequence>MNFRNMLFNKVLAVLGTCCLLTTSSVPALAQGLDTNEIKDLSQNEISLAPAHTCTYAATLETTPTNISFEINLDNWRSELQKITASSSSVSAAGGTTGRISVFGNQAFPIAVDAEGCAVIAASKYGNGRIVVAAAPDYVSLTDLSPSSASAQNLVLKQNIYKWLTESSIQNTQSGYTNSYSEALSQDKMMKVLSKSALSPASDSKIENVVVTAFTEENLDPNIYPVVYLSSDITDDEAALIDSYVQNGGSIVTGERGWVLECYPDNAIKDLKNGDPVYVYDYPFDRLISQMGVGFMGIYEYAAPNTNNSFDLVYSWNAQNYQIVNLSYDTYMLQNIENGIKSKSEILLPQNFSSYTDFQKLTQLVNRVRYCDKFLDSTNYFAQALLNNAKVVWNTISFPISIIDKPYTAVMAAMSGFVDISKYNEKAPEIESFMGDIPTNVSALTNVPFNVKYIYQDNSYLRSSTSGMTFDWQSTGLYAVPGQKLTIDVPDGVTNLKVRIGSTIDKLSFDIKETETQFNQYLRYPVISFEKTLKPGSNDFYTPFGGLVYIIAPTSENAPDVQVTISGAIKAPRFVLGETTESEWNSMLNNPAPMAELQSNHIILTMPTKFIANSLTYSNAQTLMQSYDQMAHSYFDLAGLSEGGATPNKAPVGQFRYVKDVQISYGYMYAGYPIMYYDDAQINDFLNPNKLGGWGAWHELGHNFQMDAFTGSYLTEVTENIYSVMMDLILMNNNQAESFYTQNVACLYTNGTLNNYFYNSTIPYQEGSVFLELIMFDQLRQKFGFRIFRDMMIEARNAPESSLPTTNEERFDYIVVTASKVTGCNLIPFFDKWRVPISANARNTVNGNTQYQQVGDFTYIVGDNSFEM</sequence>
<dbReference type="Pfam" id="PF17291">
    <property type="entry name" value="M60-like_N"/>
    <property type="match status" value="1"/>
</dbReference>
<dbReference type="Gene3D" id="2.60.120.1250">
    <property type="entry name" value="Peptidase M60, enhancin-like domain 1"/>
    <property type="match status" value="1"/>
</dbReference>
<evidence type="ECO:0000259" key="2">
    <source>
        <dbReference type="PROSITE" id="PS51723"/>
    </source>
</evidence>
<accession>A0A1I6LL24</accession>
<evidence type="ECO:0000313" key="3">
    <source>
        <dbReference type="EMBL" id="SFS03962.1"/>
    </source>
</evidence>
<dbReference type="InterPro" id="IPR035423">
    <property type="entry name" value="M60-like_N"/>
</dbReference>
<evidence type="ECO:0000256" key="1">
    <source>
        <dbReference type="SAM" id="SignalP"/>
    </source>
</evidence>
<dbReference type="AlphaFoldDB" id="A0A1I6LL24"/>
<dbReference type="InterPro" id="IPR042279">
    <property type="entry name" value="Pep_M60_3"/>
</dbReference>
<dbReference type="RefSeq" id="WP_092563440.1">
    <property type="nucleotide sequence ID" value="NZ_FOYZ01000017.1"/>
</dbReference>
<feature type="signal peptide" evidence="1">
    <location>
        <begin position="1"/>
        <end position="30"/>
    </location>
</feature>
<dbReference type="InterPro" id="IPR031161">
    <property type="entry name" value="Peptidase_M60_dom"/>
</dbReference>
<dbReference type="PANTHER" id="PTHR15730:SF5">
    <property type="entry name" value="SI:CH211-210B2.2-RELATED"/>
    <property type="match status" value="1"/>
</dbReference>
<feature type="domain" description="Peptidase M60" evidence="2">
    <location>
        <begin position="470"/>
        <end position="784"/>
    </location>
</feature>
<keyword evidence="4" id="KW-1185">Reference proteome</keyword>
<keyword evidence="1" id="KW-0732">Signal</keyword>
<proteinExistence type="predicted"/>
<feature type="chain" id="PRO_5011653708" evidence="1">
    <location>
        <begin position="31"/>
        <end position="868"/>
    </location>
</feature>
<dbReference type="Gene3D" id="1.10.390.30">
    <property type="entry name" value="Peptidase M60, enhancin-like domain 3"/>
    <property type="match status" value="1"/>
</dbReference>
<dbReference type="STRING" id="37658.SAMN05661086_03359"/>
<dbReference type="SMART" id="SM01276">
    <property type="entry name" value="M60-like"/>
    <property type="match status" value="1"/>
</dbReference>
<reference evidence="3 4" key="1">
    <citation type="submission" date="2016-10" db="EMBL/GenBank/DDBJ databases">
        <authorList>
            <person name="de Groot N.N."/>
        </authorList>
    </citation>
    <scope>NUCLEOTIDE SEQUENCE [LARGE SCALE GENOMIC DNA]</scope>
    <source>
        <strain evidence="3 4">743A</strain>
    </source>
</reference>
<gene>
    <name evidence="3" type="ORF">SAMN05661086_03359</name>
</gene>
<dbReference type="OrthoDB" id="197688at2"/>
<dbReference type="Pfam" id="PF13402">
    <property type="entry name" value="Peptidase_M60"/>
    <property type="match status" value="1"/>
</dbReference>
<dbReference type="Gene3D" id="3.40.390.80">
    <property type="entry name" value="Peptidase M60, enhancin-like domain 2"/>
    <property type="match status" value="1"/>
</dbReference>
<organism evidence="3 4">
    <name type="scientific">Anaeromicropila populeti</name>
    <dbReference type="NCBI Taxonomy" id="37658"/>
    <lineage>
        <taxon>Bacteria</taxon>
        <taxon>Bacillati</taxon>
        <taxon>Bacillota</taxon>
        <taxon>Clostridia</taxon>
        <taxon>Lachnospirales</taxon>
        <taxon>Lachnospiraceae</taxon>
        <taxon>Anaeromicropila</taxon>
    </lineage>
</organism>